<gene>
    <name evidence="1" type="ORF">CRE_24505</name>
</gene>
<keyword evidence="2" id="KW-1185">Reference proteome</keyword>
<dbReference type="Proteomes" id="UP000008281">
    <property type="component" value="Unassembled WGS sequence"/>
</dbReference>
<evidence type="ECO:0000313" key="1">
    <source>
        <dbReference type="EMBL" id="EFP01261.1"/>
    </source>
</evidence>
<dbReference type="EMBL" id="DS268442">
    <property type="protein sequence ID" value="EFP01261.1"/>
    <property type="molecule type" value="Genomic_DNA"/>
</dbReference>
<dbReference type="AlphaFoldDB" id="E3MFZ3"/>
<evidence type="ECO:0000313" key="2">
    <source>
        <dbReference type="Proteomes" id="UP000008281"/>
    </source>
</evidence>
<reference evidence="1" key="1">
    <citation type="submission" date="2007-07" db="EMBL/GenBank/DDBJ databases">
        <title>PCAP assembly of the Caenorhabditis remanei genome.</title>
        <authorList>
            <consortium name="The Caenorhabditis remanei Sequencing Consortium"/>
            <person name="Wilson R.K."/>
        </authorList>
    </citation>
    <scope>NUCLEOTIDE SEQUENCE [LARGE SCALE GENOMIC DNA]</scope>
    <source>
        <strain evidence="1">PB4641</strain>
    </source>
</reference>
<name>E3MFZ3_CAERE</name>
<accession>E3MFZ3</accession>
<protein>
    <submittedName>
        <fullName evidence="1">Uncharacterized protein</fullName>
    </submittedName>
</protein>
<proteinExistence type="predicted"/>
<sequence>MNQQENIVDFFGPECQMCPAWAKCGLTGDGRVWCLAKREARLFQPAATTSIVWLIGVPLVVVFVAVGLLALTAYVWPESRVARGWWILLGAVSWILCCFGRGGAEADVENIV</sequence>
<organism evidence="2">
    <name type="scientific">Caenorhabditis remanei</name>
    <name type="common">Caenorhabditis vulgaris</name>
    <dbReference type="NCBI Taxonomy" id="31234"/>
    <lineage>
        <taxon>Eukaryota</taxon>
        <taxon>Metazoa</taxon>
        <taxon>Ecdysozoa</taxon>
        <taxon>Nematoda</taxon>
        <taxon>Chromadorea</taxon>
        <taxon>Rhabditida</taxon>
        <taxon>Rhabditina</taxon>
        <taxon>Rhabditomorpha</taxon>
        <taxon>Rhabditoidea</taxon>
        <taxon>Rhabditidae</taxon>
        <taxon>Peloderinae</taxon>
        <taxon>Caenorhabditis</taxon>
    </lineage>
</organism>
<dbReference type="HOGENOM" id="CLU_2148192_0_0_1"/>